<protein>
    <submittedName>
        <fullName evidence="2">Uncharacterized protein</fullName>
    </submittedName>
</protein>
<accession>A0A0F9A241</accession>
<gene>
    <name evidence="2" type="ORF">LCGC14_2624710</name>
</gene>
<organism evidence="2">
    <name type="scientific">marine sediment metagenome</name>
    <dbReference type="NCBI Taxonomy" id="412755"/>
    <lineage>
        <taxon>unclassified sequences</taxon>
        <taxon>metagenomes</taxon>
        <taxon>ecological metagenomes</taxon>
    </lineage>
</organism>
<name>A0A0F9A241_9ZZZZ</name>
<evidence type="ECO:0000313" key="2">
    <source>
        <dbReference type="EMBL" id="KKL03580.1"/>
    </source>
</evidence>
<feature type="compositionally biased region" description="Basic and acidic residues" evidence="1">
    <location>
        <begin position="90"/>
        <end position="100"/>
    </location>
</feature>
<evidence type="ECO:0000256" key="1">
    <source>
        <dbReference type="SAM" id="MobiDB-lite"/>
    </source>
</evidence>
<dbReference type="EMBL" id="LAZR01044870">
    <property type="protein sequence ID" value="KKL03580.1"/>
    <property type="molecule type" value="Genomic_DNA"/>
</dbReference>
<dbReference type="AlphaFoldDB" id="A0A0F9A241"/>
<feature type="region of interest" description="Disordered" evidence="1">
    <location>
        <begin position="79"/>
        <end position="100"/>
    </location>
</feature>
<proteinExistence type="predicted"/>
<reference evidence="2" key="1">
    <citation type="journal article" date="2015" name="Nature">
        <title>Complex archaea that bridge the gap between prokaryotes and eukaryotes.</title>
        <authorList>
            <person name="Spang A."/>
            <person name="Saw J.H."/>
            <person name="Jorgensen S.L."/>
            <person name="Zaremba-Niedzwiedzka K."/>
            <person name="Martijn J."/>
            <person name="Lind A.E."/>
            <person name="van Eijk R."/>
            <person name="Schleper C."/>
            <person name="Guy L."/>
            <person name="Ettema T.J."/>
        </authorList>
    </citation>
    <scope>NUCLEOTIDE SEQUENCE</scope>
</reference>
<sequence length="118" mass="14391">MEHQEFYREMLKAEIFTKRRDFRLVPMKDGKPDRVVGEKYIEYLLIKDNQSLRDRFRLDNRALDEWGVRVGIWTRTMSERRRRQQQTATERFEADVRTAEEEREEALEKIGEKIGQLK</sequence>
<comment type="caution">
    <text evidence="2">The sequence shown here is derived from an EMBL/GenBank/DDBJ whole genome shotgun (WGS) entry which is preliminary data.</text>
</comment>